<keyword evidence="4 7" id="KW-0456">Lyase</keyword>
<dbReference type="InterPro" id="IPR004839">
    <property type="entry name" value="Aminotransferase_I/II_large"/>
</dbReference>
<evidence type="ECO:0000313" key="7">
    <source>
        <dbReference type="EMBL" id="AQS54857.1"/>
    </source>
</evidence>
<dbReference type="NCBIfam" id="TIGR04350">
    <property type="entry name" value="C_S_lyase_PatB"/>
    <property type="match status" value="1"/>
</dbReference>
<protein>
    <recommendedName>
        <fullName evidence="2">cysteine-S-conjugate beta-lyase</fullName>
        <ecNumber evidence="2">4.4.1.13</ecNumber>
    </recommendedName>
</protein>
<evidence type="ECO:0000256" key="1">
    <source>
        <dbReference type="ARBA" id="ARBA00001933"/>
    </source>
</evidence>
<dbReference type="OrthoDB" id="9802872at2"/>
<dbReference type="RefSeq" id="WP_077718675.1">
    <property type="nucleotide sequence ID" value="NZ_CP019699.1"/>
</dbReference>
<evidence type="ECO:0000256" key="5">
    <source>
        <dbReference type="ARBA" id="ARBA00037974"/>
    </source>
</evidence>
<name>A0A1U9K485_9BACL</name>
<dbReference type="Pfam" id="PF00155">
    <property type="entry name" value="Aminotran_1_2"/>
    <property type="match status" value="1"/>
</dbReference>
<dbReference type="InterPro" id="IPR051798">
    <property type="entry name" value="Class-II_PLP-Dep_Aminotrans"/>
</dbReference>
<keyword evidence="8" id="KW-1185">Reference proteome</keyword>
<dbReference type="AlphaFoldDB" id="A0A1U9K485"/>
<accession>A0A1U9K485</accession>
<dbReference type="PANTHER" id="PTHR43525">
    <property type="entry name" value="PROTEIN MALY"/>
    <property type="match status" value="1"/>
</dbReference>
<dbReference type="InterPro" id="IPR015424">
    <property type="entry name" value="PyrdxlP-dep_Trfase"/>
</dbReference>
<organism evidence="7 8">
    <name type="scientific">Novibacillus thermophilus</name>
    <dbReference type="NCBI Taxonomy" id="1471761"/>
    <lineage>
        <taxon>Bacteria</taxon>
        <taxon>Bacillati</taxon>
        <taxon>Bacillota</taxon>
        <taxon>Bacilli</taxon>
        <taxon>Bacillales</taxon>
        <taxon>Thermoactinomycetaceae</taxon>
        <taxon>Novibacillus</taxon>
    </lineage>
</organism>
<sequence>MTYDFDRVWDRKNTYSVKWDGVGKFFGDADLLPMWVADMDFKAPPAVIEALKRQAEHGIYGYAMRPDSYDDAVVQWFKRRHHFEVKREWLVFSPGIVPALNVIVQAFTEPGDSIVIQPPVYYPFAQAVKRNGRTLVENPLAFDGERYTIDFDDLEQKLVTGVKLLILCNPHNPVGRVWTKKELEQLGQLCLKHNVLIVSDDIHCDLIRKGYRHTPIASLSESLALQSITCTSPSKTFNLAGLQASHIIIPNERHRRTFKTAIKTLALDLGNTFAIPAVEAAYRHGEAWLDQLLDYLEGNIRFLTDFIRQNIPQVKVIQPEGTYLVWLDFRSLGLSPKELESLMRDKARVALDEGYIFGTGGEGFERINIACPRSTLEEGLTRIAQAVKMLS</sequence>
<dbReference type="EC" id="4.4.1.13" evidence="2"/>
<comment type="similarity">
    <text evidence="5">Belongs to the class-II pyridoxal-phosphate-dependent aminotransferase family. MalY/PatB cystathionine beta-lyase subfamily.</text>
</comment>
<dbReference type="EMBL" id="CP019699">
    <property type="protein sequence ID" value="AQS54857.1"/>
    <property type="molecule type" value="Genomic_DNA"/>
</dbReference>
<dbReference type="GO" id="GO:0047804">
    <property type="term" value="F:cysteine-S-conjugate beta-lyase activity"/>
    <property type="evidence" value="ECO:0007669"/>
    <property type="project" value="UniProtKB-EC"/>
</dbReference>
<feature type="domain" description="Aminotransferase class I/classII large" evidence="6">
    <location>
        <begin position="38"/>
        <end position="383"/>
    </location>
</feature>
<dbReference type="Gene3D" id="3.40.640.10">
    <property type="entry name" value="Type I PLP-dependent aspartate aminotransferase-like (Major domain)"/>
    <property type="match status" value="1"/>
</dbReference>
<dbReference type="Proteomes" id="UP000188603">
    <property type="component" value="Chromosome"/>
</dbReference>
<comment type="cofactor">
    <cofactor evidence="1">
        <name>pyridoxal 5'-phosphate</name>
        <dbReference type="ChEBI" id="CHEBI:597326"/>
    </cofactor>
</comment>
<evidence type="ECO:0000256" key="2">
    <source>
        <dbReference type="ARBA" id="ARBA00012224"/>
    </source>
</evidence>
<dbReference type="InterPro" id="IPR027619">
    <property type="entry name" value="C-S_lyase_PatB-like"/>
</dbReference>
<dbReference type="InterPro" id="IPR015422">
    <property type="entry name" value="PyrdxlP-dep_Trfase_small"/>
</dbReference>
<evidence type="ECO:0000313" key="8">
    <source>
        <dbReference type="Proteomes" id="UP000188603"/>
    </source>
</evidence>
<dbReference type="Gene3D" id="3.90.1150.10">
    <property type="entry name" value="Aspartate Aminotransferase, domain 1"/>
    <property type="match status" value="1"/>
</dbReference>
<gene>
    <name evidence="7" type="ORF">B0W44_02800</name>
</gene>
<dbReference type="CDD" id="cd00609">
    <property type="entry name" value="AAT_like"/>
    <property type="match status" value="1"/>
</dbReference>
<dbReference type="GO" id="GO:0030170">
    <property type="term" value="F:pyridoxal phosphate binding"/>
    <property type="evidence" value="ECO:0007669"/>
    <property type="project" value="InterPro"/>
</dbReference>
<evidence type="ECO:0000256" key="4">
    <source>
        <dbReference type="ARBA" id="ARBA00023239"/>
    </source>
</evidence>
<evidence type="ECO:0000256" key="3">
    <source>
        <dbReference type="ARBA" id="ARBA00022898"/>
    </source>
</evidence>
<dbReference type="InterPro" id="IPR015421">
    <property type="entry name" value="PyrdxlP-dep_Trfase_major"/>
</dbReference>
<dbReference type="PANTHER" id="PTHR43525:SF1">
    <property type="entry name" value="PROTEIN MALY"/>
    <property type="match status" value="1"/>
</dbReference>
<proteinExistence type="inferred from homology"/>
<dbReference type="STRING" id="1471761.B0W44_02800"/>
<reference evidence="7 8" key="1">
    <citation type="journal article" date="2015" name="Int. J. Syst. Evol. Microbiol.">
        <title>Novibacillus thermophilus gen. nov., sp. nov., a Gram-staining-negative and moderately thermophilic member of the family Thermoactinomycetaceae.</title>
        <authorList>
            <person name="Yang G."/>
            <person name="Chen J."/>
            <person name="Zhou S."/>
        </authorList>
    </citation>
    <scope>NUCLEOTIDE SEQUENCE [LARGE SCALE GENOMIC DNA]</scope>
    <source>
        <strain evidence="7 8">SG-1</strain>
    </source>
</reference>
<keyword evidence="3" id="KW-0663">Pyridoxal phosphate</keyword>
<dbReference type="KEGG" id="ntr:B0W44_02800"/>
<dbReference type="SUPFAM" id="SSF53383">
    <property type="entry name" value="PLP-dependent transferases"/>
    <property type="match status" value="1"/>
</dbReference>
<evidence type="ECO:0000259" key="6">
    <source>
        <dbReference type="Pfam" id="PF00155"/>
    </source>
</evidence>